<dbReference type="PANTHER" id="PTHR46600">
    <property type="entry name" value="THAP DOMAIN-CONTAINING"/>
    <property type="match status" value="1"/>
</dbReference>
<evidence type="ECO:0000313" key="7">
    <source>
        <dbReference type="Proteomes" id="UP000466442"/>
    </source>
</evidence>
<accession>A0A6A4JXK4</accession>
<dbReference type="Proteomes" id="UP000466442">
    <property type="component" value="Linkage Group LG9"/>
</dbReference>
<comment type="caution">
    <text evidence="6">The sequence shown here is derived from an EMBL/GenBank/DDBJ whole genome shotgun (WGS) entry which is preliminary data.</text>
</comment>
<dbReference type="OrthoDB" id="6621212at2759"/>
<dbReference type="EMBL" id="WIXP02000009">
    <property type="protein sequence ID" value="KAF6205459.1"/>
    <property type="molecule type" value="Genomic_DNA"/>
</dbReference>
<evidence type="ECO:0000256" key="3">
    <source>
        <dbReference type="ARBA" id="ARBA00022833"/>
    </source>
</evidence>
<dbReference type="PROSITE" id="PS50950">
    <property type="entry name" value="ZF_THAP"/>
    <property type="match status" value="1"/>
</dbReference>
<evidence type="ECO:0000256" key="4">
    <source>
        <dbReference type="ARBA" id="ARBA00023125"/>
    </source>
</evidence>
<dbReference type="PANTHER" id="PTHR46600:SF11">
    <property type="entry name" value="THAP DOMAIN-CONTAINING PROTEIN 10"/>
    <property type="match status" value="1"/>
</dbReference>
<gene>
    <name evidence="6" type="ORF">GE061_019632</name>
</gene>
<reference evidence="6" key="1">
    <citation type="journal article" date="2021" name="Mol. Ecol. Resour.">
        <title>Apolygus lucorum genome provides insights into omnivorousness and mesophyll feeding.</title>
        <authorList>
            <person name="Liu Y."/>
            <person name="Liu H."/>
            <person name="Wang H."/>
            <person name="Huang T."/>
            <person name="Liu B."/>
            <person name="Yang B."/>
            <person name="Yin L."/>
            <person name="Li B."/>
            <person name="Zhang Y."/>
            <person name="Zhang S."/>
            <person name="Jiang F."/>
            <person name="Zhang X."/>
            <person name="Ren Y."/>
            <person name="Wang B."/>
            <person name="Wang S."/>
            <person name="Lu Y."/>
            <person name="Wu K."/>
            <person name="Fan W."/>
            <person name="Wang G."/>
        </authorList>
    </citation>
    <scope>NUCLEOTIDE SEQUENCE</scope>
    <source>
        <strain evidence="6">12Hb</strain>
    </source>
</reference>
<keyword evidence="1" id="KW-0479">Metal-binding</keyword>
<evidence type="ECO:0000313" key="6">
    <source>
        <dbReference type="EMBL" id="KAF6205459.1"/>
    </source>
</evidence>
<dbReference type="SMART" id="SM00980">
    <property type="entry name" value="THAP"/>
    <property type="match status" value="1"/>
</dbReference>
<evidence type="ECO:0000256" key="5">
    <source>
        <dbReference type="SAM" id="MobiDB-lite"/>
    </source>
</evidence>
<name>A0A6A4JXK4_APOLU</name>
<evidence type="ECO:0000256" key="2">
    <source>
        <dbReference type="ARBA" id="ARBA00022771"/>
    </source>
</evidence>
<feature type="region of interest" description="Disordered" evidence="5">
    <location>
        <begin position="188"/>
        <end position="239"/>
    </location>
</feature>
<keyword evidence="3" id="KW-0862">Zinc</keyword>
<sequence length="375" mass="42987">MESTSNVIQKTLTLKKAYVGPRCSVMNCDNTSRKRDELGLDISFHRFPRDLSLQKKWIRRCRPLNYANILNRQVCSVHFEPQYFCKKHKPNSKSKLLDGALPTLYLPPPEEEEDDEFEETDPLEFGLDRSQASDEHRAYEHDIEMVELSSEEEEVEVMVEREMPEDGNEALTSAAALAATSALLVPTKIKLPGAPPKAPGRKGRRKSAVEKSPTKPTSIMDSSMDGSMDSSSKFSDDDYDEEDIILIPNEELEYIDLQDPLEMAYYSWRNMNDKSRRATIRAYLSRIASLLPPRYHRNNKPNIMDSATLYFEKEEGKVGHHHQEEEEADIESTRIELGVPASRISYLPLFHGIWNSIHELKTVKPIRTELISCRL</sequence>
<dbReference type="InterPro" id="IPR026516">
    <property type="entry name" value="THAP1/10"/>
</dbReference>
<feature type="compositionally biased region" description="Low complexity" evidence="5">
    <location>
        <begin position="218"/>
        <end position="233"/>
    </location>
</feature>
<dbReference type="InterPro" id="IPR006612">
    <property type="entry name" value="THAP_Znf"/>
</dbReference>
<dbReference type="SUPFAM" id="SSF57716">
    <property type="entry name" value="Glucocorticoid receptor-like (DNA-binding domain)"/>
    <property type="match status" value="1"/>
</dbReference>
<keyword evidence="4" id="KW-0238">DNA-binding</keyword>
<dbReference type="GO" id="GO:0043565">
    <property type="term" value="F:sequence-specific DNA binding"/>
    <property type="evidence" value="ECO:0007669"/>
    <property type="project" value="InterPro"/>
</dbReference>
<keyword evidence="2" id="KW-0863">Zinc-finger</keyword>
<dbReference type="GO" id="GO:0008270">
    <property type="term" value="F:zinc ion binding"/>
    <property type="evidence" value="ECO:0007669"/>
    <property type="project" value="UniProtKB-KW"/>
</dbReference>
<organism evidence="6 7">
    <name type="scientific">Apolygus lucorum</name>
    <name type="common">Small green plant bug</name>
    <name type="synonym">Lygocoris lucorum</name>
    <dbReference type="NCBI Taxonomy" id="248454"/>
    <lineage>
        <taxon>Eukaryota</taxon>
        <taxon>Metazoa</taxon>
        <taxon>Ecdysozoa</taxon>
        <taxon>Arthropoda</taxon>
        <taxon>Hexapoda</taxon>
        <taxon>Insecta</taxon>
        <taxon>Pterygota</taxon>
        <taxon>Neoptera</taxon>
        <taxon>Paraneoptera</taxon>
        <taxon>Hemiptera</taxon>
        <taxon>Heteroptera</taxon>
        <taxon>Panheteroptera</taxon>
        <taxon>Cimicomorpha</taxon>
        <taxon>Miridae</taxon>
        <taxon>Mirini</taxon>
        <taxon>Apolygus</taxon>
    </lineage>
</organism>
<dbReference type="Pfam" id="PF05485">
    <property type="entry name" value="THAP"/>
    <property type="match status" value="1"/>
</dbReference>
<protein>
    <submittedName>
        <fullName evidence="6">Uncharacterized protein</fullName>
    </submittedName>
</protein>
<evidence type="ECO:0000256" key="1">
    <source>
        <dbReference type="ARBA" id="ARBA00022723"/>
    </source>
</evidence>
<proteinExistence type="predicted"/>
<dbReference type="AlphaFoldDB" id="A0A6A4JXK4"/>
<keyword evidence="7" id="KW-1185">Reference proteome</keyword>
<dbReference type="SMART" id="SM00692">
    <property type="entry name" value="DM3"/>
    <property type="match status" value="1"/>
</dbReference>